<proteinExistence type="predicted"/>
<feature type="transmembrane region" description="Helical" evidence="1">
    <location>
        <begin position="7"/>
        <end position="26"/>
    </location>
</feature>
<name>A0A8H7DBR9_9AGAR</name>
<organism evidence="2 3">
    <name type="scientific">Mycena sanguinolenta</name>
    <dbReference type="NCBI Taxonomy" id="230812"/>
    <lineage>
        <taxon>Eukaryota</taxon>
        <taxon>Fungi</taxon>
        <taxon>Dikarya</taxon>
        <taxon>Basidiomycota</taxon>
        <taxon>Agaricomycotina</taxon>
        <taxon>Agaricomycetes</taxon>
        <taxon>Agaricomycetidae</taxon>
        <taxon>Agaricales</taxon>
        <taxon>Marasmiineae</taxon>
        <taxon>Mycenaceae</taxon>
        <taxon>Mycena</taxon>
    </lineage>
</organism>
<evidence type="ECO:0000256" key="1">
    <source>
        <dbReference type="SAM" id="Phobius"/>
    </source>
</evidence>
<evidence type="ECO:0000313" key="3">
    <source>
        <dbReference type="Proteomes" id="UP000623467"/>
    </source>
</evidence>
<dbReference type="AlphaFoldDB" id="A0A8H7DBR9"/>
<keyword evidence="1" id="KW-0812">Transmembrane</keyword>
<dbReference type="Proteomes" id="UP000623467">
    <property type="component" value="Unassembled WGS sequence"/>
</dbReference>
<dbReference type="OrthoDB" id="10455505at2759"/>
<evidence type="ECO:0000313" key="2">
    <source>
        <dbReference type="EMBL" id="KAF7367017.1"/>
    </source>
</evidence>
<reference evidence="2" key="1">
    <citation type="submission" date="2020-05" db="EMBL/GenBank/DDBJ databases">
        <title>Mycena genomes resolve the evolution of fungal bioluminescence.</title>
        <authorList>
            <person name="Tsai I.J."/>
        </authorList>
    </citation>
    <scope>NUCLEOTIDE SEQUENCE</scope>
    <source>
        <strain evidence="2">160909Yilan</strain>
    </source>
</reference>
<sequence length="280" mass="30922">MGSPAKYAIVGDFFLCTMLFSLLWHATINKSILVNWRTSTFVDLGSGNGPNSTLELIPGHIVSTYLHPSQQQILAVTALEQFSNNWQPLSDARLAAQLNEEDPSTPIMVHERLVYNSHGLGAPSVDVHLTVTPSALYRGAYNISVQAGEIPRAPTLMGKIGNLVPARRRRPPVVRQALLSYKFTPAPSHERACELRLVFAQRVSNTTQTSSQRAVTEWSNGSIIVSYRQRQVRAYDHFSACAIYLSVVVASDAWPYHRSISKGPVAFPGTAWRMDGSFLT</sequence>
<gene>
    <name evidence="2" type="ORF">MSAN_00960900</name>
</gene>
<keyword evidence="3" id="KW-1185">Reference proteome</keyword>
<dbReference type="EMBL" id="JACAZH010000006">
    <property type="protein sequence ID" value="KAF7367017.1"/>
    <property type="molecule type" value="Genomic_DNA"/>
</dbReference>
<keyword evidence="1" id="KW-1133">Transmembrane helix</keyword>
<accession>A0A8H7DBR9</accession>
<keyword evidence="1" id="KW-0472">Membrane</keyword>
<comment type="caution">
    <text evidence="2">The sequence shown here is derived from an EMBL/GenBank/DDBJ whole genome shotgun (WGS) entry which is preliminary data.</text>
</comment>
<protein>
    <submittedName>
        <fullName evidence="2">Uncharacterized protein</fullName>
    </submittedName>
</protein>